<protein>
    <submittedName>
        <fullName evidence="2">Exonuclease VIII</fullName>
    </submittedName>
</protein>
<keyword evidence="2" id="KW-0269">Exonuclease</keyword>
<evidence type="ECO:0000313" key="2">
    <source>
        <dbReference type="EMBL" id="VTN08308.1"/>
    </source>
</evidence>
<sequence length="239" mass="26359">MDSLPQQTPKKRHQQCADGSGQPVKVEVENAISAGESVDAVAAQTDALTTTVGDVNQNQASVAQNEPNVNHSEPDSGEIEPEGKPVWPEYFEPGRYEGLPNEVYHAANGTSSTMVKDARVSLMYFDHATYPKTIQKVRSPVLDMGTLCMHWRCSLTTWTKSQRRARKSLKVRSPPPRRSAFIDEYNAKLPALLSSDDIKPLLDAHNATLPAAFPLGASVDESMRHMTTPGRVPAHREWD</sequence>
<feature type="compositionally biased region" description="Polar residues" evidence="1">
    <location>
        <begin position="52"/>
        <end position="71"/>
    </location>
</feature>
<proteinExistence type="predicted"/>
<feature type="region of interest" description="Disordered" evidence="1">
    <location>
        <begin position="1"/>
        <end position="23"/>
    </location>
</feature>
<accession>A0A4U9CXC8</accession>
<keyword evidence="2" id="KW-0378">Hydrolase</keyword>
<dbReference type="GO" id="GO:0004527">
    <property type="term" value="F:exonuclease activity"/>
    <property type="evidence" value="ECO:0007669"/>
    <property type="project" value="UniProtKB-KW"/>
</dbReference>
<dbReference type="AlphaFoldDB" id="A0A4U9CXC8"/>
<gene>
    <name evidence="2" type="ORF">NCTC9185_00182</name>
</gene>
<reference evidence="2 3" key="1">
    <citation type="submission" date="2019-04" db="EMBL/GenBank/DDBJ databases">
        <authorList>
            <consortium name="Pathogen Informatics"/>
        </authorList>
    </citation>
    <scope>NUCLEOTIDE SEQUENCE [LARGE SCALE GENOMIC DNA]</scope>
    <source>
        <strain evidence="2 3">NCTC9185</strain>
    </source>
</reference>
<evidence type="ECO:0000313" key="3">
    <source>
        <dbReference type="Proteomes" id="UP000339249"/>
    </source>
</evidence>
<name>A0A4U9CXC8_RAOTE</name>
<feature type="region of interest" description="Disordered" evidence="1">
    <location>
        <begin position="52"/>
        <end position="86"/>
    </location>
</feature>
<keyword evidence="2" id="KW-0540">Nuclease</keyword>
<evidence type="ECO:0000256" key="1">
    <source>
        <dbReference type="SAM" id="MobiDB-lite"/>
    </source>
</evidence>
<organism evidence="2 3">
    <name type="scientific">Raoultella terrigena</name>
    <name type="common">Klebsiella terrigena</name>
    <dbReference type="NCBI Taxonomy" id="577"/>
    <lineage>
        <taxon>Bacteria</taxon>
        <taxon>Pseudomonadati</taxon>
        <taxon>Pseudomonadota</taxon>
        <taxon>Gammaproteobacteria</taxon>
        <taxon>Enterobacterales</taxon>
        <taxon>Enterobacteriaceae</taxon>
        <taxon>Klebsiella/Raoultella group</taxon>
        <taxon>Raoultella</taxon>
    </lineage>
</organism>
<dbReference type="EMBL" id="CABDVU010000001">
    <property type="protein sequence ID" value="VTN08308.1"/>
    <property type="molecule type" value="Genomic_DNA"/>
</dbReference>
<dbReference type="Proteomes" id="UP000339249">
    <property type="component" value="Unassembled WGS sequence"/>
</dbReference>